<comment type="caution">
    <text evidence="1">The sequence shown here is derived from an EMBL/GenBank/DDBJ whole genome shotgun (WGS) entry which is preliminary data.</text>
</comment>
<evidence type="ECO:0000313" key="2">
    <source>
        <dbReference type="Proteomes" id="UP000005546"/>
    </source>
</evidence>
<dbReference type="Proteomes" id="UP000005546">
    <property type="component" value="Unassembled WGS sequence"/>
</dbReference>
<proteinExistence type="predicted"/>
<name>F3QXK5_9BACT</name>
<dbReference type="HOGENOM" id="CLU_2736424_0_0_10"/>
<dbReference type="AlphaFoldDB" id="F3QXK5"/>
<sequence>MGPSGGIAAGGPFPFAFQDGFFCRFCRFAIKMTVKSRLGRPESSCSTSVLGRSGRLFGYILLPFSPVFYLF</sequence>
<organism evidence="1 2">
    <name type="scientific">Paraprevotella xylaniphila YIT 11841</name>
    <dbReference type="NCBI Taxonomy" id="762982"/>
    <lineage>
        <taxon>Bacteria</taxon>
        <taxon>Pseudomonadati</taxon>
        <taxon>Bacteroidota</taxon>
        <taxon>Bacteroidia</taxon>
        <taxon>Bacteroidales</taxon>
        <taxon>Prevotellaceae</taxon>
        <taxon>Paraprevotella</taxon>
    </lineage>
</organism>
<dbReference type="EMBL" id="AFBR01000087">
    <property type="protein sequence ID" value="EGG51125.1"/>
    <property type="molecule type" value="Genomic_DNA"/>
</dbReference>
<evidence type="ECO:0000313" key="1">
    <source>
        <dbReference type="EMBL" id="EGG51125.1"/>
    </source>
</evidence>
<keyword evidence="2" id="KW-1185">Reference proteome</keyword>
<protein>
    <submittedName>
        <fullName evidence="1">Uncharacterized protein</fullName>
    </submittedName>
</protein>
<dbReference type="STRING" id="762982.HMPREF9442_02979"/>
<accession>F3QXK5</accession>
<reference evidence="1 2" key="1">
    <citation type="submission" date="2011-02" db="EMBL/GenBank/DDBJ databases">
        <authorList>
            <person name="Weinstock G."/>
            <person name="Sodergren E."/>
            <person name="Clifton S."/>
            <person name="Fulton L."/>
            <person name="Fulton B."/>
            <person name="Courtney L."/>
            <person name="Fronick C."/>
            <person name="Harrison M."/>
            <person name="Strong C."/>
            <person name="Farmer C."/>
            <person name="Delahaunty K."/>
            <person name="Markovic C."/>
            <person name="Hall O."/>
            <person name="Minx P."/>
            <person name="Tomlinson C."/>
            <person name="Mitreva M."/>
            <person name="Hou S."/>
            <person name="Chen J."/>
            <person name="Wollam A."/>
            <person name="Pepin K.H."/>
            <person name="Johnson M."/>
            <person name="Bhonagiri V."/>
            <person name="Zhang X."/>
            <person name="Suruliraj S."/>
            <person name="Warren W."/>
            <person name="Chinwalla A."/>
            <person name="Mardis E.R."/>
            <person name="Wilson R.K."/>
        </authorList>
    </citation>
    <scope>NUCLEOTIDE SEQUENCE [LARGE SCALE GENOMIC DNA]</scope>
    <source>
        <strain evidence="1 2">YIT 11841</strain>
    </source>
</reference>
<gene>
    <name evidence="1" type="ORF">HMPREF9442_02979</name>
</gene>